<dbReference type="Proteomes" id="UP000466442">
    <property type="component" value="Linkage Group LG1"/>
</dbReference>
<sequence>MGSVRQRNHDEDNNWVDNLLGRAKGFIGFSSCPSDESDGTVKDVANSIECQPIKSDDVSDKRCAVTYTDLVAPPAATTWLVTPGALVAIIVALLSISLSGIMWLTSAYDNAILKLVSIRDDIDMVFDLWRLPPTRPTLSVYPFHYKNYEAVIAGSELPNVEEKGPFIFREKTERININFYGNSTVSFQEMKNITHDDIHSRGSLKENITTPNVPLIVFLKKASGFYFLEQKFSNAWFNTLKAEPFHTVTINDLMWGYEDDFFKTLSSIFVSLGYPKPKPFGFLAKRKGVHHDIFTERTGADDLNSIGSITRVNGAETIGAWGNTTCDLLQGSDGTIFPAKSVRNGETLYVFSKEMCRRIPIFFNSTQESKDGFPVQRYDVDPNMFNFSVKNKENECYVLDGEYPPSGSFLTSPCQGDAPIYFTFPHFLHAGEELKNSISGLRPDPEKHRSYIKIHKELGISMKVRTRFQLNVMLKKSNYIAQSSRLKAEKLILPIAWMDYDSGDLPEDFVNTVYHLTFTVKWVEVLLRWTLSLCAIASVIYLAMGIRRNYRFRIPRII</sequence>
<dbReference type="AlphaFoldDB" id="A0A6A4JWV6"/>
<keyword evidence="9" id="KW-0675">Receptor</keyword>
<dbReference type="InterPro" id="IPR002159">
    <property type="entry name" value="CD36_fam"/>
</dbReference>
<comment type="subcellular location">
    <subcellularLocation>
        <location evidence="2">Cell membrane</location>
        <topology evidence="2">Multi-pass membrane protein</topology>
    </subcellularLocation>
    <subcellularLocation>
        <location evidence="1">Membrane</location>
        <location evidence="1">Caveola</location>
        <topology evidence="1">Multi-pass membrane protein</topology>
    </subcellularLocation>
</comment>
<dbReference type="Pfam" id="PF01130">
    <property type="entry name" value="CD36"/>
    <property type="match status" value="1"/>
</dbReference>
<evidence type="ECO:0000313" key="14">
    <source>
        <dbReference type="Proteomes" id="UP000466442"/>
    </source>
</evidence>
<dbReference type="PRINTS" id="PR01609">
    <property type="entry name" value="CD36FAMILY"/>
</dbReference>
<dbReference type="PANTHER" id="PTHR11923">
    <property type="entry name" value="SCAVENGER RECEPTOR CLASS B TYPE-1 SR-B1"/>
    <property type="match status" value="1"/>
</dbReference>
<accession>A0A6A4JWV6</accession>
<keyword evidence="14" id="KW-1185">Reference proteome</keyword>
<proteinExistence type="inferred from homology"/>
<evidence type="ECO:0000256" key="8">
    <source>
        <dbReference type="ARBA" id="ARBA00023157"/>
    </source>
</evidence>
<evidence type="ECO:0000256" key="3">
    <source>
        <dbReference type="ARBA" id="ARBA00010532"/>
    </source>
</evidence>
<dbReference type="GO" id="GO:0005044">
    <property type="term" value="F:scavenger receptor activity"/>
    <property type="evidence" value="ECO:0007669"/>
    <property type="project" value="TreeGrafter"/>
</dbReference>
<keyword evidence="6" id="KW-1133">Transmembrane helix</keyword>
<keyword evidence="7" id="KW-0472">Membrane</keyword>
<evidence type="ECO:0000256" key="7">
    <source>
        <dbReference type="ARBA" id="ARBA00023136"/>
    </source>
</evidence>
<protein>
    <recommendedName>
        <fullName evidence="11">Scavenger receptor class B member 1</fullName>
    </recommendedName>
    <alternativeName>
        <fullName evidence="12">SR-BI</fullName>
    </alternativeName>
</protein>
<evidence type="ECO:0000256" key="9">
    <source>
        <dbReference type="ARBA" id="ARBA00023170"/>
    </source>
</evidence>
<keyword evidence="5" id="KW-0812">Transmembrane</keyword>
<name>A0A6A4JWV6_APOLU</name>
<evidence type="ECO:0000256" key="2">
    <source>
        <dbReference type="ARBA" id="ARBA00004651"/>
    </source>
</evidence>
<evidence type="ECO:0000256" key="12">
    <source>
        <dbReference type="ARBA" id="ARBA00042244"/>
    </source>
</evidence>
<evidence type="ECO:0000256" key="4">
    <source>
        <dbReference type="ARBA" id="ARBA00022475"/>
    </source>
</evidence>
<dbReference type="EMBL" id="WIXP02000001">
    <property type="protein sequence ID" value="KAF6215768.1"/>
    <property type="molecule type" value="Genomic_DNA"/>
</dbReference>
<dbReference type="GO" id="GO:0005737">
    <property type="term" value="C:cytoplasm"/>
    <property type="evidence" value="ECO:0007669"/>
    <property type="project" value="TreeGrafter"/>
</dbReference>
<dbReference type="PANTHER" id="PTHR11923:SF110">
    <property type="entry name" value="SCAVENGER RECEPTOR CLASS B MEMBER 1"/>
    <property type="match status" value="1"/>
</dbReference>
<evidence type="ECO:0000256" key="1">
    <source>
        <dbReference type="ARBA" id="ARBA00004189"/>
    </source>
</evidence>
<organism evidence="13 14">
    <name type="scientific">Apolygus lucorum</name>
    <name type="common">Small green plant bug</name>
    <name type="synonym">Lygocoris lucorum</name>
    <dbReference type="NCBI Taxonomy" id="248454"/>
    <lineage>
        <taxon>Eukaryota</taxon>
        <taxon>Metazoa</taxon>
        <taxon>Ecdysozoa</taxon>
        <taxon>Arthropoda</taxon>
        <taxon>Hexapoda</taxon>
        <taxon>Insecta</taxon>
        <taxon>Pterygota</taxon>
        <taxon>Neoptera</taxon>
        <taxon>Paraneoptera</taxon>
        <taxon>Hemiptera</taxon>
        <taxon>Heteroptera</taxon>
        <taxon>Panheteroptera</taxon>
        <taxon>Cimicomorpha</taxon>
        <taxon>Miridae</taxon>
        <taxon>Mirini</taxon>
        <taxon>Apolygus</taxon>
    </lineage>
</organism>
<keyword evidence="8" id="KW-1015">Disulfide bond</keyword>
<dbReference type="OrthoDB" id="18585at2759"/>
<evidence type="ECO:0000256" key="11">
    <source>
        <dbReference type="ARBA" id="ARBA00040821"/>
    </source>
</evidence>
<keyword evidence="4" id="KW-1003">Cell membrane</keyword>
<comment type="caution">
    <text evidence="13">The sequence shown here is derived from an EMBL/GenBank/DDBJ whole genome shotgun (WGS) entry which is preliminary data.</text>
</comment>
<evidence type="ECO:0000256" key="10">
    <source>
        <dbReference type="ARBA" id="ARBA00023180"/>
    </source>
</evidence>
<keyword evidence="10" id="KW-0325">Glycoprotein</keyword>
<gene>
    <name evidence="13" type="ORF">GE061_000103</name>
</gene>
<evidence type="ECO:0000313" key="13">
    <source>
        <dbReference type="EMBL" id="KAF6215768.1"/>
    </source>
</evidence>
<evidence type="ECO:0000256" key="6">
    <source>
        <dbReference type="ARBA" id="ARBA00022989"/>
    </source>
</evidence>
<evidence type="ECO:0000256" key="5">
    <source>
        <dbReference type="ARBA" id="ARBA00022692"/>
    </source>
</evidence>
<dbReference type="GO" id="GO:0005901">
    <property type="term" value="C:caveola"/>
    <property type="evidence" value="ECO:0007669"/>
    <property type="project" value="UniProtKB-SubCell"/>
</dbReference>
<comment type="similarity">
    <text evidence="3">Belongs to the CD36 family.</text>
</comment>
<reference evidence="13" key="1">
    <citation type="journal article" date="2021" name="Mol. Ecol. Resour.">
        <title>Apolygus lucorum genome provides insights into omnivorousness and mesophyll feeding.</title>
        <authorList>
            <person name="Liu Y."/>
            <person name="Liu H."/>
            <person name="Wang H."/>
            <person name="Huang T."/>
            <person name="Liu B."/>
            <person name="Yang B."/>
            <person name="Yin L."/>
            <person name="Li B."/>
            <person name="Zhang Y."/>
            <person name="Zhang S."/>
            <person name="Jiang F."/>
            <person name="Zhang X."/>
            <person name="Ren Y."/>
            <person name="Wang B."/>
            <person name="Wang S."/>
            <person name="Lu Y."/>
            <person name="Wu K."/>
            <person name="Fan W."/>
            <person name="Wang G."/>
        </authorList>
    </citation>
    <scope>NUCLEOTIDE SEQUENCE</scope>
    <source>
        <strain evidence="13">12Hb</strain>
    </source>
</reference>